<proteinExistence type="predicted"/>
<evidence type="ECO:0000313" key="2">
    <source>
        <dbReference type="Proteomes" id="UP000220836"/>
    </source>
</evidence>
<gene>
    <name evidence="1" type="ORF">PEV8663_01365</name>
</gene>
<accession>A0A238K6G3</accession>
<reference evidence="1 2" key="1">
    <citation type="submission" date="2017-05" db="EMBL/GenBank/DDBJ databases">
        <authorList>
            <person name="Song R."/>
            <person name="Chenine A.L."/>
            <person name="Ruprecht R.M."/>
        </authorList>
    </citation>
    <scope>NUCLEOTIDE SEQUENCE [LARGE SCALE GENOMIC DNA]</scope>
    <source>
        <strain evidence="1 2">CECT 8663</strain>
    </source>
</reference>
<sequence>MIDIAGSRHVGLCPSSGCTRERFEAFVSFEYRAASAIFRRCCQRVHFPKADIQRVRLMLCRQRHTGHGPCNA</sequence>
<dbReference type="EMBL" id="FXYH01000004">
    <property type="protein sequence ID" value="SMX38501.1"/>
    <property type="molecule type" value="Genomic_DNA"/>
</dbReference>
<protein>
    <submittedName>
        <fullName evidence="1">Uncharacterized protein</fullName>
    </submittedName>
</protein>
<organism evidence="1 2">
    <name type="scientific">Pelagimonas varians</name>
    <dbReference type="NCBI Taxonomy" id="696760"/>
    <lineage>
        <taxon>Bacteria</taxon>
        <taxon>Pseudomonadati</taxon>
        <taxon>Pseudomonadota</taxon>
        <taxon>Alphaproteobacteria</taxon>
        <taxon>Rhodobacterales</taxon>
        <taxon>Roseobacteraceae</taxon>
        <taxon>Pelagimonas</taxon>
    </lineage>
</organism>
<evidence type="ECO:0000313" key="1">
    <source>
        <dbReference type="EMBL" id="SMX38501.1"/>
    </source>
</evidence>
<keyword evidence="2" id="KW-1185">Reference proteome</keyword>
<dbReference type="AlphaFoldDB" id="A0A238K6G3"/>
<dbReference type="Proteomes" id="UP000220836">
    <property type="component" value="Unassembled WGS sequence"/>
</dbReference>
<name>A0A238K6G3_9RHOB</name>